<organism evidence="5 6">
    <name type="scientific">Xylaria multiplex</name>
    <dbReference type="NCBI Taxonomy" id="323545"/>
    <lineage>
        <taxon>Eukaryota</taxon>
        <taxon>Fungi</taxon>
        <taxon>Dikarya</taxon>
        <taxon>Ascomycota</taxon>
        <taxon>Pezizomycotina</taxon>
        <taxon>Sordariomycetes</taxon>
        <taxon>Xylariomycetidae</taxon>
        <taxon>Xylariales</taxon>
        <taxon>Xylariaceae</taxon>
        <taxon>Xylaria</taxon>
    </lineage>
</organism>
<keyword evidence="3" id="KW-0813">Transport</keyword>
<name>A0A7C8MF41_9PEZI</name>
<accession>A0A7C8MF41</accession>
<gene>
    <name evidence="5" type="ORF">GQX73_g10663</name>
</gene>
<evidence type="ECO:0000256" key="3">
    <source>
        <dbReference type="ARBA" id="ARBA00022448"/>
    </source>
</evidence>
<dbReference type="Proteomes" id="UP000481858">
    <property type="component" value="Unassembled WGS sequence"/>
</dbReference>
<dbReference type="PANTHER" id="PTHR31344:SF0">
    <property type="entry name" value="NUCLEAR PORE COMPLEX PROTEIN NUP205"/>
    <property type="match status" value="1"/>
</dbReference>
<dbReference type="PANTHER" id="PTHR31344">
    <property type="entry name" value="NUCLEAR PORE COMPLEX PROTEIN NUP205"/>
    <property type="match status" value="1"/>
</dbReference>
<reference evidence="5 6" key="1">
    <citation type="submission" date="2019-12" db="EMBL/GenBank/DDBJ databases">
        <title>Draft genome sequence of the ascomycete Xylaria multiplex DSM 110363.</title>
        <authorList>
            <person name="Buettner E."/>
            <person name="Kellner H."/>
        </authorList>
    </citation>
    <scope>NUCLEOTIDE SEQUENCE [LARGE SCALE GENOMIC DNA]</scope>
    <source>
        <strain evidence="5 6">DSM 110363</strain>
    </source>
</reference>
<keyword evidence="6" id="KW-1185">Reference proteome</keyword>
<protein>
    <submittedName>
        <fullName evidence="5">Uncharacterized protein</fullName>
    </submittedName>
</protein>
<evidence type="ECO:0000313" key="5">
    <source>
        <dbReference type="EMBL" id="KAF2962912.1"/>
    </source>
</evidence>
<dbReference type="FunCoup" id="A0A7C8MF41">
    <property type="interactions" value="138"/>
</dbReference>
<comment type="caution">
    <text evidence="5">The sequence shown here is derived from an EMBL/GenBank/DDBJ whole genome shotgun (WGS) entry which is preliminary data.</text>
</comment>
<sequence length="1687" mass="189442">MADDGTMEAFQALHRDLTTVTDALREDREERGRLALAQLPDNPLLALVAKNFKQLLEKPRRKQASRDAVLAGKIRIDDEEWSLNKDFQEIILQVADDLDLDEIAAARLALQAEDEEARLGRSRKECALIRFHQQRKYLLSCMLLLLELSKEEDELLADDDGAGLGRLGPYVDCHILRGDVSGPAKDEAKLRFVPASATALADIRAWLQKLSEQANGAAMLGRAMEPQTQETYEFTHISLMQQHELLAVILCYAIERHMAIEEDFVEFLRNFRGVGRYDYSIVHLVPVLGAYITTFGSTEGTGSIEQARKLNAIVCQQSESTTGTLPFIDAAVRCWWIAEYSGWYMEDAAGSGLANIDLDKEDMQRSKQFTEALKDGAFDFLLTVVFDVKITEWQDPSQNKLRGWAQKRTPNLPPETVPFSTQLQSRIMAKVEMFVDAFISNMPDVLRKLKIEEDEQRQTGQQQQQDIDLERFLLLIAYSYEGRPEAADAFWGDPESNLAGFLQWASRRTTTPLQTAFCEMLQCLSDDPESATYAHEFLLDEGHQLRRPSSITWAHILKELEYYVNKARAKPAAAQTVTPRATKPDGERVESEVEVLMLQESYLRLITKLSSQSEACRVYLLQLPNDRLVILLLQAISSSVGHQIRAHAFRALSGLMTRKLLLQNHAMWRVVESCFTGFYISPAMSARSQTSAATVPTGISLMEALFQEMSPSFDDASSFIQFLTVLTSLPDGISPLNDALPYPEDLGVLHRTRPGIEPYIDFILGHIFSMRVPEFREVPQQRIIRYYCLDFAMVCLCSFNEDLIVFGNESNINVDSAIQTKDLETYVSLHPFARVMEWMYDSRFMKGILETIHQSPSDIGRSAPDSPLILGVLRAVELLSKALELQATFLDLIRPIVKPQNRAPSRSPFTPTSNAAFASIEDGIMTSLSLISDLGGYCGIGHPSVTMASLKLLEQISTSPRIISAWQSGPPSQTRRNKAIVALEEHGDAQAIAGAFTSELTSPLDFRREADSPDYRIKVYILDFLYSCLKANPDQPTIAHLLLGFHCSTKSLEIEPGSAFDQRTALFHSLLPIIVEVPANNEDGSMLQWLVGLKYKVMRIFKLLWSSPLSARLVLGELRDNDFLFHILLQGLLTQQSSTWDGLEASGPDFLTNPAAQGFVDYLSMRAMALEYIAHELCSVTQGQMPALKRRIFDALGGQIVIDGMESITVPSVFEFHDSLPQEDVFLAPTPQLNTFDDLDLRACLEEDDDSNPIYSLSKVQEVLLLKRNEGADLTQMILPQDVALMEMEEETILLYIMYLNRLTQTRAYSLKILRAWTRLLMVMANCNDFKDTNEVSFILQTLQATIPGLEMYGSENPSSALELARLTKVLLFKLDFDTMSSADKHSQAVENLMGDKLFHLLQICLDAIAKWVASQELRAIYYSLCYRYLTGLLDHSDGAPSGLRRTTKTIESFGEKLLNVVCDDAFGGDPRCQSAALIFLTTLVQLSKQEGDDYVVEALNKLNFIGILVDSLRDIMQEWIDIDRIANLDNQSYLNAKLVLLLQLCQTRQGAKYVLHANIFRTIEQSGLFAVDPELHVDASDSKALERHYLLLVKVARIISVAIVSRSSHNILQGRRFLADHRMLVTHVLKRSAGIGAGVGKMDLMLAERIGDLAEAFMVMITATGFLEFENQTLTEDHKSTPMLFH</sequence>
<dbReference type="OrthoDB" id="2019644at2759"/>
<dbReference type="GO" id="GO:0017056">
    <property type="term" value="F:structural constituent of nuclear pore"/>
    <property type="evidence" value="ECO:0007669"/>
    <property type="project" value="TreeGrafter"/>
</dbReference>
<keyword evidence="4" id="KW-0539">Nucleus</keyword>
<dbReference type="Pfam" id="PF11894">
    <property type="entry name" value="Nup192"/>
    <property type="match status" value="1"/>
</dbReference>
<dbReference type="GO" id="GO:0006999">
    <property type="term" value="P:nuclear pore organization"/>
    <property type="evidence" value="ECO:0007669"/>
    <property type="project" value="TreeGrafter"/>
</dbReference>
<comment type="similarity">
    <text evidence="2">Belongs to the NUP186/NUP192/NUP205 family.</text>
</comment>
<comment type="subcellular location">
    <subcellularLocation>
        <location evidence="1">Nucleus</location>
    </subcellularLocation>
</comment>
<evidence type="ECO:0000313" key="6">
    <source>
        <dbReference type="Proteomes" id="UP000481858"/>
    </source>
</evidence>
<dbReference type="InParanoid" id="A0A7C8MF41"/>
<dbReference type="EMBL" id="WUBL01000254">
    <property type="protein sequence ID" value="KAF2962912.1"/>
    <property type="molecule type" value="Genomic_DNA"/>
</dbReference>
<dbReference type="GO" id="GO:0044611">
    <property type="term" value="C:nuclear pore inner ring"/>
    <property type="evidence" value="ECO:0007669"/>
    <property type="project" value="TreeGrafter"/>
</dbReference>
<proteinExistence type="inferred from homology"/>
<dbReference type="InterPro" id="IPR021827">
    <property type="entry name" value="Nup186/Nup192/Nup205"/>
</dbReference>
<evidence type="ECO:0000256" key="2">
    <source>
        <dbReference type="ARBA" id="ARBA00005892"/>
    </source>
</evidence>
<evidence type="ECO:0000256" key="4">
    <source>
        <dbReference type="ARBA" id="ARBA00023242"/>
    </source>
</evidence>
<evidence type="ECO:0000256" key="1">
    <source>
        <dbReference type="ARBA" id="ARBA00004123"/>
    </source>
</evidence>